<keyword evidence="7 13" id="KW-0812">Transmembrane</keyword>
<evidence type="ECO:0000256" key="2">
    <source>
        <dbReference type="ARBA" id="ARBA00004922"/>
    </source>
</evidence>
<feature type="transmembrane region" description="Helical" evidence="13">
    <location>
        <begin position="12"/>
        <end position="30"/>
    </location>
</feature>
<evidence type="ECO:0000256" key="9">
    <source>
        <dbReference type="ARBA" id="ARBA00022968"/>
    </source>
</evidence>
<evidence type="ECO:0000256" key="13">
    <source>
        <dbReference type="SAM" id="Phobius"/>
    </source>
</evidence>
<keyword evidence="10 13" id="KW-1133">Transmembrane helix</keyword>
<evidence type="ECO:0000256" key="10">
    <source>
        <dbReference type="ARBA" id="ARBA00022989"/>
    </source>
</evidence>
<keyword evidence="5" id="KW-0328">Glycosyltransferase</keyword>
<dbReference type="Proteomes" id="UP000694888">
    <property type="component" value="Unplaced"/>
</dbReference>
<accession>A0ABM0JFU5</accession>
<comment type="subcellular location">
    <subcellularLocation>
        <location evidence="1">Membrane</location>
        <topology evidence="1">Single-pass type II membrane protein</topology>
    </subcellularLocation>
</comment>
<keyword evidence="9" id="KW-0735">Signal-anchor</keyword>
<name>A0ABM0JFU5_APLCA</name>
<evidence type="ECO:0000259" key="14">
    <source>
        <dbReference type="Pfam" id="PF02434"/>
    </source>
</evidence>
<evidence type="ECO:0000313" key="16">
    <source>
        <dbReference type="RefSeq" id="XP_005092719.1"/>
    </source>
</evidence>
<evidence type="ECO:0000313" key="15">
    <source>
        <dbReference type="Proteomes" id="UP000694888"/>
    </source>
</evidence>
<feature type="domain" description="Fringe-like glycosyltransferase" evidence="14">
    <location>
        <begin position="93"/>
        <end position="258"/>
    </location>
</feature>
<comment type="similarity">
    <text evidence="3">Belongs to the glycosyltransferase 31 family. Beta3-Gal-T subfamily.</text>
</comment>
<evidence type="ECO:0000256" key="8">
    <source>
        <dbReference type="ARBA" id="ARBA00022741"/>
    </source>
</evidence>
<evidence type="ECO:0000256" key="12">
    <source>
        <dbReference type="SAM" id="MobiDB-lite"/>
    </source>
</evidence>
<proteinExistence type="inferred from homology"/>
<dbReference type="InterPro" id="IPR026050">
    <property type="entry name" value="C1GALT1/C1GALT1_chp1"/>
</dbReference>
<feature type="region of interest" description="Disordered" evidence="12">
    <location>
        <begin position="348"/>
        <end position="378"/>
    </location>
</feature>
<evidence type="ECO:0000256" key="1">
    <source>
        <dbReference type="ARBA" id="ARBA00004606"/>
    </source>
</evidence>
<dbReference type="GeneID" id="101859310"/>
<evidence type="ECO:0000256" key="4">
    <source>
        <dbReference type="ARBA" id="ARBA00012557"/>
    </source>
</evidence>
<keyword evidence="6" id="KW-0808">Transferase</keyword>
<dbReference type="Pfam" id="PF02434">
    <property type="entry name" value="Fringe"/>
    <property type="match status" value="1"/>
</dbReference>
<evidence type="ECO:0000256" key="11">
    <source>
        <dbReference type="ARBA" id="ARBA00023136"/>
    </source>
</evidence>
<dbReference type="PANTHER" id="PTHR23033">
    <property type="entry name" value="BETA1,3-GALACTOSYLTRANSFERASE"/>
    <property type="match status" value="1"/>
</dbReference>
<dbReference type="EC" id="2.4.1.122" evidence="4"/>
<evidence type="ECO:0000256" key="6">
    <source>
        <dbReference type="ARBA" id="ARBA00022679"/>
    </source>
</evidence>
<evidence type="ECO:0000256" key="7">
    <source>
        <dbReference type="ARBA" id="ARBA00022692"/>
    </source>
</evidence>
<protein>
    <recommendedName>
        <fullName evidence="4">N-acetylgalactosaminide beta-1,3-galactosyltransferase</fullName>
        <ecNumber evidence="4">2.4.1.122</ecNumber>
    </recommendedName>
</protein>
<feature type="compositionally biased region" description="Acidic residues" evidence="12">
    <location>
        <begin position="421"/>
        <end position="430"/>
    </location>
</feature>
<dbReference type="PANTHER" id="PTHR23033:SF14">
    <property type="entry name" value="GLYCOPROTEIN-N-ACETYLGALACTOSAMINE 3-BETA-GALACTOSYLTRANSFERASE 1-RELATED"/>
    <property type="match status" value="1"/>
</dbReference>
<comment type="pathway">
    <text evidence="2">Protein modification; protein glycosylation.</text>
</comment>
<dbReference type="Gene3D" id="3.90.550.50">
    <property type="match status" value="1"/>
</dbReference>
<evidence type="ECO:0000256" key="3">
    <source>
        <dbReference type="ARBA" id="ARBA00006462"/>
    </source>
</evidence>
<gene>
    <name evidence="16" type="primary">LOC101859310</name>
</gene>
<evidence type="ECO:0000256" key="5">
    <source>
        <dbReference type="ARBA" id="ARBA00022676"/>
    </source>
</evidence>
<dbReference type="InterPro" id="IPR003378">
    <property type="entry name" value="Fringe-like_glycosylTrfase"/>
</dbReference>
<feature type="region of interest" description="Disordered" evidence="12">
    <location>
        <begin position="391"/>
        <end position="430"/>
    </location>
</feature>
<dbReference type="RefSeq" id="XP_005092719.1">
    <property type="nucleotide sequence ID" value="XM_005092662.3"/>
</dbReference>
<keyword evidence="15" id="KW-1185">Reference proteome</keyword>
<organism evidence="15 16">
    <name type="scientific">Aplysia californica</name>
    <name type="common">California sea hare</name>
    <dbReference type="NCBI Taxonomy" id="6500"/>
    <lineage>
        <taxon>Eukaryota</taxon>
        <taxon>Metazoa</taxon>
        <taxon>Spiralia</taxon>
        <taxon>Lophotrochozoa</taxon>
        <taxon>Mollusca</taxon>
        <taxon>Gastropoda</taxon>
        <taxon>Heterobranchia</taxon>
        <taxon>Euthyneura</taxon>
        <taxon>Tectipleura</taxon>
        <taxon>Aplysiida</taxon>
        <taxon>Aplysioidea</taxon>
        <taxon>Aplysiidae</taxon>
        <taxon>Aplysia</taxon>
    </lineage>
</organism>
<keyword evidence="8" id="KW-0547">Nucleotide-binding</keyword>
<feature type="compositionally biased region" description="Basic and acidic residues" evidence="12">
    <location>
        <begin position="406"/>
        <end position="420"/>
    </location>
</feature>
<feature type="compositionally biased region" description="Polar residues" evidence="12">
    <location>
        <begin position="352"/>
        <end position="361"/>
    </location>
</feature>
<sequence length="430" mass="49646">MPFPAGSFGKAHISTFAVGILFGLSVSYLIKFSEKSIYFTPASFIPDSPHSHGENDDLKGPENFVSWTDAHSHSHTHENNSVAKQLERQVRVLCWVMTNPKNHQTKARHVKATWGQRCNVLLFMSSKKNGELPAIALKVQEGRNHLWAKTKEGFKYVYEHHFNDADWFMKLDDDSYMIVENLRYFLRDKNPNEPLYYGRRFKKMVEKGYMSGGAGYVLSKEALRRFVTRGLGEEQHCRKDDGGAEDVEVGKCLSKVGVYAQDTRDELGRERFHPFIPEHHLIPDILPKTMWYWSYNYYPTKQGQECCSDYAITFHYVPPNMMYVLEYLIYHLKPYGINTIQVVESDKKSENNESMVSSTKPPESVVQDAGFEKQDSRKAVMEAEKKSNLLDKLRSENESSLVTKSKRLDQDNVVHEKDLEQDNMVEEINS</sequence>
<keyword evidence="11 13" id="KW-0472">Membrane</keyword>
<reference evidence="16" key="1">
    <citation type="submission" date="2025-08" db="UniProtKB">
        <authorList>
            <consortium name="RefSeq"/>
        </authorList>
    </citation>
    <scope>IDENTIFICATION</scope>
</reference>